<dbReference type="Gene3D" id="1.10.510.10">
    <property type="entry name" value="Transferase(Phosphotransferase) domain 1"/>
    <property type="match status" value="1"/>
</dbReference>
<dbReference type="Pfam" id="PF00069">
    <property type="entry name" value="Pkinase"/>
    <property type="match status" value="1"/>
</dbReference>
<dbReference type="EC" id="2.7.11.1" evidence="1"/>
<reference evidence="3 4" key="2">
    <citation type="submission" date="2018-11" db="EMBL/GenBank/DDBJ databases">
        <authorList>
            <consortium name="Pathogen Informatics"/>
        </authorList>
    </citation>
    <scope>NUCLEOTIDE SEQUENCE [LARGE SCALE GENOMIC DNA]</scope>
</reference>
<keyword evidence="4" id="KW-1185">Reference proteome</keyword>
<dbReference type="WBParaSite" id="GPUH_0001357001-mRNA-1">
    <property type="protein sequence ID" value="GPUH_0001357001-mRNA-1"/>
    <property type="gene ID" value="GPUH_0001357001"/>
</dbReference>
<evidence type="ECO:0000313" key="3">
    <source>
        <dbReference type="EMBL" id="VDN22527.1"/>
    </source>
</evidence>
<evidence type="ECO:0000256" key="1">
    <source>
        <dbReference type="ARBA" id="ARBA00012513"/>
    </source>
</evidence>
<name>A0A183DXW4_9BILA</name>
<proteinExistence type="predicted"/>
<dbReference type="SUPFAM" id="SSF56112">
    <property type="entry name" value="Protein kinase-like (PK-like)"/>
    <property type="match status" value="1"/>
</dbReference>
<sequence>MPAPKKKLHELAAVVPEKTVITDSRKQRFIVGKEFARGGFGRIYTAKQEDSREYGKDGSLALKIEPHGNGPLFTEITVFQRILMPEKLTEWSKQNKVSHVGLPPYISSGLYTHNGEKLRFLIMPRYEKSLETYRTSNGGTLDMHVVLSVAKQCINCLSYMQDHDYVHGDLKADNILLASANTFSKCFLVDFGLAKMAKGNVEKPDKKRAHNGTLLFTSLDAHRGCAPSYRGDLEILGYNILYWLCGTLPWQKLTEKPDEVKKPFFVVLT</sequence>
<dbReference type="PROSITE" id="PS00108">
    <property type="entry name" value="PROTEIN_KINASE_ST"/>
    <property type="match status" value="1"/>
</dbReference>
<evidence type="ECO:0000313" key="4">
    <source>
        <dbReference type="Proteomes" id="UP000271098"/>
    </source>
</evidence>
<protein>
    <recommendedName>
        <fullName evidence="1">non-specific serine/threonine protein kinase</fullName>
        <ecNumber evidence="1">2.7.11.1</ecNumber>
    </recommendedName>
</protein>
<gene>
    <name evidence="3" type="ORF">GPUH_LOCUS13555</name>
</gene>
<dbReference type="InterPro" id="IPR011009">
    <property type="entry name" value="Kinase-like_dom_sf"/>
</dbReference>
<reference evidence="5" key="1">
    <citation type="submission" date="2016-06" db="UniProtKB">
        <authorList>
            <consortium name="WormBaseParasite"/>
        </authorList>
    </citation>
    <scope>IDENTIFICATION</scope>
</reference>
<dbReference type="GO" id="GO:0004674">
    <property type="term" value="F:protein serine/threonine kinase activity"/>
    <property type="evidence" value="ECO:0007669"/>
    <property type="project" value="UniProtKB-EC"/>
</dbReference>
<dbReference type="PANTHER" id="PTHR11909">
    <property type="entry name" value="CASEIN KINASE-RELATED"/>
    <property type="match status" value="1"/>
</dbReference>
<dbReference type="OrthoDB" id="2687620at2759"/>
<organism evidence="5">
    <name type="scientific">Gongylonema pulchrum</name>
    <dbReference type="NCBI Taxonomy" id="637853"/>
    <lineage>
        <taxon>Eukaryota</taxon>
        <taxon>Metazoa</taxon>
        <taxon>Ecdysozoa</taxon>
        <taxon>Nematoda</taxon>
        <taxon>Chromadorea</taxon>
        <taxon>Rhabditida</taxon>
        <taxon>Spirurina</taxon>
        <taxon>Spiruromorpha</taxon>
        <taxon>Spiruroidea</taxon>
        <taxon>Gongylonematidae</taxon>
        <taxon>Gongylonema</taxon>
    </lineage>
</organism>
<evidence type="ECO:0000259" key="2">
    <source>
        <dbReference type="PROSITE" id="PS50011"/>
    </source>
</evidence>
<dbReference type="InterPro" id="IPR008271">
    <property type="entry name" value="Ser/Thr_kinase_AS"/>
</dbReference>
<evidence type="ECO:0000313" key="5">
    <source>
        <dbReference type="WBParaSite" id="GPUH_0001357001-mRNA-1"/>
    </source>
</evidence>
<feature type="domain" description="Protein kinase" evidence="2">
    <location>
        <begin position="29"/>
        <end position="269"/>
    </location>
</feature>
<dbReference type="PROSITE" id="PS50011">
    <property type="entry name" value="PROTEIN_KINASE_DOM"/>
    <property type="match status" value="1"/>
</dbReference>
<dbReference type="GO" id="GO:0005524">
    <property type="term" value="F:ATP binding"/>
    <property type="evidence" value="ECO:0007669"/>
    <property type="project" value="InterPro"/>
</dbReference>
<dbReference type="InterPro" id="IPR050235">
    <property type="entry name" value="CK1_Ser-Thr_kinase"/>
</dbReference>
<dbReference type="AlphaFoldDB" id="A0A183DXW4"/>
<dbReference type="InterPro" id="IPR000719">
    <property type="entry name" value="Prot_kinase_dom"/>
</dbReference>
<dbReference type="Proteomes" id="UP000271098">
    <property type="component" value="Unassembled WGS sequence"/>
</dbReference>
<accession>A0A183DXW4</accession>
<dbReference type="SMART" id="SM00220">
    <property type="entry name" value="S_TKc"/>
    <property type="match status" value="1"/>
</dbReference>
<dbReference type="EMBL" id="UYRT01080328">
    <property type="protein sequence ID" value="VDN22527.1"/>
    <property type="molecule type" value="Genomic_DNA"/>
</dbReference>